<keyword evidence="5" id="KW-0560">Oxidoreductase</keyword>
<dbReference type="PROSITE" id="PS50010">
    <property type="entry name" value="DH_2"/>
    <property type="match status" value="1"/>
</dbReference>
<evidence type="ECO:0000256" key="8">
    <source>
        <dbReference type="ARBA" id="ARBA00038878"/>
    </source>
</evidence>
<dbReference type="InterPro" id="IPR001849">
    <property type="entry name" value="PH_domain"/>
</dbReference>
<dbReference type="GO" id="GO:0005085">
    <property type="term" value="F:guanyl-nucleotide exchange factor activity"/>
    <property type="evidence" value="ECO:0007669"/>
    <property type="project" value="UniProtKB-KW"/>
</dbReference>
<accession>A0A6B0REF7</accession>
<evidence type="ECO:0000256" key="11">
    <source>
        <dbReference type="SAM" id="MobiDB-lite"/>
    </source>
</evidence>
<evidence type="ECO:0000259" key="15">
    <source>
        <dbReference type="PROSITE" id="PS50212"/>
    </source>
</evidence>
<evidence type="ECO:0000259" key="12">
    <source>
        <dbReference type="PROSITE" id="PS50003"/>
    </source>
</evidence>
<name>A0A6B0REF7_9CETA</name>
<dbReference type="InterPro" id="IPR009072">
    <property type="entry name" value="Histone-fold"/>
</dbReference>
<evidence type="ECO:0000256" key="4">
    <source>
        <dbReference type="ARBA" id="ARBA00022827"/>
    </source>
</evidence>
<feature type="domain" description="N-terminal Ras-GEF" evidence="15">
    <location>
        <begin position="1084"/>
        <end position="1228"/>
    </location>
</feature>
<dbReference type="CDD" id="cd01261">
    <property type="entry name" value="PH_SOS"/>
    <property type="match status" value="1"/>
</dbReference>
<dbReference type="FunFam" id="1.20.900.10:FF:000015">
    <property type="entry name" value="son of sevenless homolog 1 isoform X1"/>
    <property type="match status" value="1"/>
</dbReference>
<dbReference type="SMART" id="SM00229">
    <property type="entry name" value="RasGEFN"/>
    <property type="match status" value="1"/>
</dbReference>
<gene>
    <name evidence="16" type="ORF">E5288_WYG003788</name>
</gene>
<dbReference type="Proteomes" id="UP000322234">
    <property type="component" value="Unassembled WGS sequence"/>
</dbReference>
<feature type="compositionally biased region" description="Pro residues" evidence="11">
    <location>
        <begin position="1662"/>
        <end position="1682"/>
    </location>
</feature>
<dbReference type="SUPFAM" id="SSF48366">
    <property type="entry name" value="Ras GEF"/>
    <property type="match status" value="1"/>
</dbReference>
<dbReference type="SUPFAM" id="SSF51905">
    <property type="entry name" value="FAD/NAD(P)-binding domain"/>
    <property type="match status" value="1"/>
</dbReference>
<dbReference type="EC" id="1.1.99.2" evidence="8"/>
<dbReference type="GO" id="GO:0047545">
    <property type="term" value="F:(S)-2-hydroxyglutarate dehydrogenase activity"/>
    <property type="evidence" value="ECO:0007669"/>
    <property type="project" value="UniProtKB-EC"/>
</dbReference>
<sequence>MFPKVDTSKGRSKLASPASTAAQACPSPSAARVYWPLAAAPTWGEGAPFIGLCLGGGSRGRWDPGIAGLKGWLLELEAGKGVQAMVPALRYLGSVCGRARGIFPGGFSAAHTPASGKSRLLCQGGRRASTSSFDIVIIGGGIVGLASARALILRHPALSIGVLEKEKNLAVHQTGHNSGVIHSGIYYKPESLKAKLCVQGAALIYEYCNQKGISYKQCGKLIVAVEQEEIPRLQALYERGLQNGVQGLRLIQQEDIKKKEPYCRGLMAIDCPYTGIVDYRQVAFSFAKDFQEAGGSVLTNFEVEDIEMARESPSRSKDGMKYPIVIRNTKGEEVRCQYVVTCAGLYSDRISELSGCNPNPRIVPFRGDYLVLKPEKRYLVKGNIYPVPDSRFPFLGVHFTPRMDGSIWLGPNAILAFKREGYRPFDFSARDIMDIIIKSGLIKLVFQNFSYGVNEMYKACFLSATVKHLQKFIPEITISDVLRGPAGVRAQALDRDGNLIEDFVFDGGVGDIGNRILHVQEQVHPNLSANEESLYYIEELIFQLLNKLCMAQPRTVQDVEERVQKTFPHPIDKWAIADAQSAIEKRKRRNPLLLPVDKIHPSLKEVLGYKVDYHVSLYIVAVLEYISADILKLAGNYVFNIRHYEISQQDIKVSMCADKVLMDMFDQDDIGLVSLCEDEPSSSGELNYYDLVRTEIAEERQYLRELNMIIKVFREAFLSDRKLFKPSDIEKIFSNILDIHELTVKLLGLIEDTVEMTDESSPHPLAGSCFEDLAEEQAFDPYETLSQDILSPKFNENFSKLMARPAVALHFQSIADGFKEAVRYVLPRLMLVPVYHCWHYFELLKQLKIRSEEHEDRECLNQAITALMNLQGSMDRIYKQYSPRRRPGDPVCPFYNRQLRSKHLAIKKMNEIQKNIDGWEGKDIGQCCNEFIMEGPLTRIGAKHERHIFLFDGLMISCKPNHSQSRLPGCSSAEYRLKEKFVMRKIQICDKEDTCECKHAFELVSKDENSVIYAAKSAEEKNNWMAALISLQYRSTLDRMLDSVLLKEENEQPLRLPSPEVYRFVVKDSEENIVFEDNLQSRSGIPIIKGGTVVKLIERLTYHMYADPNFVRTFLTTYRSFCKPQELLSLLIERFEIPEPEPTEADKLALEKGEQPISTDLKRFRKEYVQPVQLRVLNVFRHWVEHHFYDFERDLELLERLESFISSVRGKAMKKWVESIAKIIKRKKQAQANGISHNITFESPPPPIEWHISRPGQFETFDLMTLHPIEIARQLTLLESDLYRKVQPSELVGSVWTKEDKEINSPNLLKMIRHTTNLTLWFEKCIVEAENFEERVAILSRIIEILQVFQDLNNFNGVLEIVSAVNSVSVYRLDHTFEALQERKRKILDDAVELSQDHFKKYLVKLKSINPPCVPFFGIYLTNILKTEEGNNDFLKKKGKDLINFSKRRKVAEITGEIQQYQNQPYCLRIEPEMRRFFENLNPMGCASEKEFTDYLFNKSLEIEPRNCKQPPRFPRKSAFSLKSPGIRPNTGRHGSTSGTLRGHPTPLEREPCKISFSRIAETELESTVSAPTSPNTPSTPPVSASSDLSVFLDVDLNSSCGINSIFAPVLLPHSKSFFSSCGSLHKLSEEPLIPPPLPPRKKFDQDASNSKGTMKSDDDPPAIPPRQPPPPKVKPRVPAPAGPFDGPLHSPPPPPPRDPLPDTPPPVPLRPPEHFINCPFTLQPPPLGHLHRDPDWFRDVSTCPNSPNTPPSTPSPRVPRRCYVLSSSQNNLAHPQAPPVPPRQNSSPHLPKLPPKTYKRELSHPPVYRLPLLENAETPQ</sequence>
<feature type="compositionally biased region" description="Pro residues" evidence="11">
    <location>
        <begin position="1690"/>
        <end position="1711"/>
    </location>
</feature>
<dbReference type="PROSITE" id="PS51257">
    <property type="entry name" value="PROKAR_LIPOPROTEIN"/>
    <property type="match status" value="1"/>
</dbReference>
<dbReference type="PROSITE" id="PS50212">
    <property type="entry name" value="RASGEF_NTER"/>
    <property type="match status" value="1"/>
</dbReference>
<dbReference type="Pfam" id="PF00617">
    <property type="entry name" value="RasGEF"/>
    <property type="match status" value="1"/>
</dbReference>
<dbReference type="Gene3D" id="6.10.250.3060">
    <property type="match status" value="1"/>
</dbReference>
<feature type="region of interest" description="Disordered" evidence="11">
    <location>
        <begin position="1565"/>
        <end position="1585"/>
    </location>
</feature>
<dbReference type="InterPro" id="IPR000651">
    <property type="entry name" value="Ras-like_Gua-exchang_fac_N"/>
</dbReference>
<dbReference type="CDD" id="cd00160">
    <property type="entry name" value="RhoGEF"/>
    <property type="match status" value="1"/>
</dbReference>
<dbReference type="NCBIfam" id="NF008726">
    <property type="entry name" value="PRK11728.1"/>
    <property type="match status" value="1"/>
</dbReference>
<dbReference type="InterPro" id="IPR006076">
    <property type="entry name" value="FAD-dep_OxRdtase"/>
</dbReference>
<keyword evidence="3 10" id="KW-0344">Guanine-nucleotide releasing factor</keyword>
<feature type="region of interest" description="Disordered" evidence="11">
    <location>
        <begin position="1519"/>
        <end position="1548"/>
    </location>
</feature>
<dbReference type="Gene3D" id="1.10.20.10">
    <property type="entry name" value="Histone, subunit A"/>
    <property type="match status" value="1"/>
</dbReference>
<dbReference type="CDD" id="cd22915">
    <property type="entry name" value="HFD_SOS1_rpt2"/>
    <property type="match status" value="1"/>
</dbReference>
<evidence type="ECO:0000313" key="17">
    <source>
        <dbReference type="Proteomes" id="UP000322234"/>
    </source>
</evidence>
<dbReference type="Gene3D" id="3.30.9.10">
    <property type="entry name" value="D-Amino Acid Oxidase, subunit A, domain 2"/>
    <property type="match status" value="1"/>
</dbReference>
<dbReference type="PANTHER" id="PTHR43104">
    <property type="entry name" value="L-2-HYDROXYGLUTARATE DEHYDROGENASE, MITOCHONDRIAL"/>
    <property type="match status" value="1"/>
</dbReference>
<comment type="caution">
    <text evidence="16">The sequence shown here is derived from an EMBL/GenBank/DDBJ whole genome shotgun (WGS) entry which is preliminary data.</text>
</comment>
<feature type="domain" description="Ras-GEF" evidence="13">
    <location>
        <begin position="1267"/>
        <end position="1506"/>
    </location>
</feature>
<feature type="domain" description="DH" evidence="14">
    <location>
        <begin position="687"/>
        <end position="877"/>
    </location>
</feature>
<dbReference type="Pfam" id="PF01266">
    <property type="entry name" value="DAO"/>
    <property type="match status" value="1"/>
</dbReference>
<evidence type="ECO:0000256" key="6">
    <source>
        <dbReference type="ARBA" id="ARBA00036066"/>
    </source>
</evidence>
<evidence type="ECO:0000256" key="7">
    <source>
        <dbReference type="ARBA" id="ARBA00037941"/>
    </source>
</evidence>
<dbReference type="SUPFAM" id="SSF50729">
    <property type="entry name" value="PH domain-like"/>
    <property type="match status" value="1"/>
</dbReference>
<dbReference type="EMBL" id="VBQZ03000047">
    <property type="protein sequence ID" value="MXQ88559.1"/>
    <property type="molecule type" value="Genomic_DNA"/>
</dbReference>
<evidence type="ECO:0000256" key="10">
    <source>
        <dbReference type="PROSITE-ProRule" id="PRU00168"/>
    </source>
</evidence>
<organism evidence="16 17">
    <name type="scientific">Bos mutus</name>
    <name type="common">wild yak</name>
    <dbReference type="NCBI Taxonomy" id="72004"/>
    <lineage>
        <taxon>Eukaryota</taxon>
        <taxon>Metazoa</taxon>
        <taxon>Chordata</taxon>
        <taxon>Craniata</taxon>
        <taxon>Vertebrata</taxon>
        <taxon>Euteleostomi</taxon>
        <taxon>Mammalia</taxon>
        <taxon>Eutheria</taxon>
        <taxon>Laurasiatheria</taxon>
        <taxon>Artiodactyla</taxon>
        <taxon>Ruminantia</taxon>
        <taxon>Pecora</taxon>
        <taxon>Bovidae</taxon>
        <taxon>Bovinae</taxon>
        <taxon>Bos</taxon>
    </lineage>
</organism>
<evidence type="ECO:0000256" key="9">
    <source>
        <dbReference type="ARBA" id="ARBA00041137"/>
    </source>
</evidence>
<dbReference type="Gene3D" id="2.30.29.30">
    <property type="entry name" value="Pleckstrin-homology domain (PH domain)/Phosphotyrosine-binding domain (PTB)"/>
    <property type="match status" value="1"/>
</dbReference>
<protein>
    <recommendedName>
        <fullName evidence="9">L-2-hydroxyglutarate dehydrogenase, mitochondrial</fullName>
        <ecNumber evidence="8">1.1.99.2</ecNumber>
    </recommendedName>
</protein>
<comment type="catalytic activity">
    <reaction evidence="6">
        <text>(S)-2-hydroxyglutarate + A = 2-oxoglutarate + AH2</text>
        <dbReference type="Rhea" id="RHEA:21252"/>
        <dbReference type="ChEBI" id="CHEBI:13193"/>
        <dbReference type="ChEBI" id="CHEBI:16782"/>
        <dbReference type="ChEBI" id="CHEBI:16810"/>
        <dbReference type="ChEBI" id="CHEBI:17499"/>
        <dbReference type="EC" id="1.1.99.2"/>
    </reaction>
</comment>
<dbReference type="Pfam" id="PF00618">
    <property type="entry name" value="RasGEF_N"/>
    <property type="match status" value="1"/>
</dbReference>
<feature type="compositionally biased region" description="Low complexity" evidence="11">
    <location>
        <begin position="1567"/>
        <end position="1585"/>
    </location>
</feature>
<dbReference type="CDD" id="cd06224">
    <property type="entry name" value="REM"/>
    <property type="match status" value="1"/>
</dbReference>
<evidence type="ECO:0000256" key="2">
    <source>
        <dbReference type="ARBA" id="ARBA00022630"/>
    </source>
</evidence>
<keyword evidence="4" id="KW-0274">FAD</keyword>
<dbReference type="InterPro" id="IPR000219">
    <property type="entry name" value="DH_dom"/>
</dbReference>
<feature type="compositionally biased region" description="Pro residues" evidence="11">
    <location>
        <begin position="1748"/>
        <end position="1758"/>
    </location>
</feature>
<comment type="similarity">
    <text evidence="7">Belongs to the L2HGDH family.</text>
</comment>
<dbReference type="Gene3D" id="1.20.900.10">
    <property type="entry name" value="Dbl homology (DH) domain"/>
    <property type="match status" value="1"/>
</dbReference>
<evidence type="ECO:0000256" key="1">
    <source>
        <dbReference type="ARBA" id="ARBA00001974"/>
    </source>
</evidence>
<dbReference type="PANTHER" id="PTHR43104:SF2">
    <property type="entry name" value="L-2-HYDROXYGLUTARATE DEHYDROGENASE, MITOCHONDRIAL"/>
    <property type="match status" value="1"/>
</dbReference>
<proteinExistence type="inferred from homology"/>
<dbReference type="Gene3D" id="3.50.50.60">
    <property type="entry name" value="FAD/NAD(P)-binding domain"/>
    <property type="match status" value="1"/>
</dbReference>
<evidence type="ECO:0000259" key="14">
    <source>
        <dbReference type="PROSITE" id="PS50010"/>
    </source>
</evidence>
<feature type="region of interest" description="Disordered" evidence="11">
    <location>
        <begin position="1630"/>
        <end position="1821"/>
    </location>
</feature>
<dbReference type="PROSITE" id="PS50009">
    <property type="entry name" value="RASGEF_CAT"/>
    <property type="match status" value="1"/>
</dbReference>
<dbReference type="InterPro" id="IPR023578">
    <property type="entry name" value="Ras_GEF_dom_sf"/>
</dbReference>
<evidence type="ECO:0000256" key="5">
    <source>
        <dbReference type="ARBA" id="ARBA00023002"/>
    </source>
</evidence>
<dbReference type="Gene3D" id="1.10.840.10">
    <property type="entry name" value="Ras guanine-nucleotide exchange factors catalytic domain"/>
    <property type="match status" value="1"/>
</dbReference>
<dbReference type="Gene3D" id="1.20.870.10">
    <property type="entry name" value="Son of sevenless (SoS) protein Chain: S domain 1"/>
    <property type="match status" value="1"/>
</dbReference>
<dbReference type="InterPro" id="IPR035899">
    <property type="entry name" value="DBL_dom_sf"/>
</dbReference>
<dbReference type="InterPro" id="IPR036188">
    <property type="entry name" value="FAD/NAD-bd_sf"/>
</dbReference>
<dbReference type="Pfam" id="PF22697">
    <property type="entry name" value="SOS1_NGEF_PH"/>
    <property type="match status" value="1"/>
</dbReference>
<dbReference type="SUPFAM" id="SSF48065">
    <property type="entry name" value="DBL homology domain (DH-domain)"/>
    <property type="match status" value="1"/>
</dbReference>
<keyword evidence="17" id="KW-1185">Reference proteome</keyword>
<feature type="domain" description="PH" evidence="12">
    <location>
        <begin position="930"/>
        <end position="1033"/>
    </location>
</feature>
<dbReference type="FunFam" id="2.30.29.30:FF:000068">
    <property type="entry name" value="Son of sevenless homolog 1 (Drosophila)"/>
    <property type="match status" value="1"/>
</dbReference>
<dbReference type="FunFam" id="1.10.20.10:FF:000029">
    <property type="entry name" value="son of sevenless homolog 1 isoform X1"/>
    <property type="match status" value="1"/>
</dbReference>
<dbReference type="CDD" id="cd00155">
    <property type="entry name" value="RasGEF"/>
    <property type="match status" value="1"/>
</dbReference>
<dbReference type="PROSITE" id="PS00720">
    <property type="entry name" value="RASGEF"/>
    <property type="match status" value="1"/>
</dbReference>
<dbReference type="InterPro" id="IPR011993">
    <property type="entry name" value="PH-like_dom_sf"/>
</dbReference>
<evidence type="ECO:0000259" key="13">
    <source>
        <dbReference type="PROSITE" id="PS50009"/>
    </source>
</evidence>
<dbReference type="Pfam" id="PF00621">
    <property type="entry name" value="RhoGEF"/>
    <property type="match status" value="1"/>
</dbReference>
<dbReference type="InterPro" id="IPR001895">
    <property type="entry name" value="RASGEF_cat_dom"/>
</dbReference>
<dbReference type="CDD" id="cd22914">
    <property type="entry name" value="HFD_SOS1_rpt1"/>
    <property type="match status" value="1"/>
</dbReference>
<dbReference type="GO" id="GO:0046982">
    <property type="term" value="F:protein heterodimerization activity"/>
    <property type="evidence" value="ECO:0007669"/>
    <property type="project" value="InterPro"/>
</dbReference>
<dbReference type="GO" id="GO:0007264">
    <property type="term" value="P:small GTPase-mediated signal transduction"/>
    <property type="evidence" value="ECO:0007669"/>
    <property type="project" value="InterPro"/>
</dbReference>
<dbReference type="SMART" id="SM00233">
    <property type="entry name" value="PH"/>
    <property type="match status" value="1"/>
</dbReference>
<evidence type="ECO:0000256" key="3">
    <source>
        <dbReference type="ARBA" id="ARBA00022658"/>
    </source>
</evidence>
<dbReference type="SUPFAM" id="SSF47113">
    <property type="entry name" value="Histone-fold"/>
    <property type="match status" value="1"/>
</dbReference>
<reference evidence="16" key="1">
    <citation type="submission" date="2019-10" db="EMBL/GenBank/DDBJ databases">
        <title>The sequence and de novo assembly of the wild yak genome.</title>
        <authorList>
            <person name="Liu Y."/>
        </authorList>
    </citation>
    <scope>NUCLEOTIDE SEQUENCE [LARGE SCALE GENOMIC DNA]</scope>
    <source>
        <strain evidence="16">WY2019</strain>
    </source>
</reference>
<dbReference type="InterPro" id="IPR019804">
    <property type="entry name" value="Ras_G-nucl-exch_fac_CS"/>
</dbReference>
<dbReference type="InterPro" id="IPR036964">
    <property type="entry name" value="RASGEF_cat_dom_sf"/>
</dbReference>
<keyword evidence="2" id="KW-0285">Flavoprotein</keyword>
<comment type="cofactor">
    <cofactor evidence="1">
        <name>FAD</name>
        <dbReference type="ChEBI" id="CHEBI:57692"/>
    </cofactor>
</comment>
<feature type="region of interest" description="Disordered" evidence="11">
    <location>
        <begin position="1"/>
        <end position="23"/>
    </location>
</feature>
<dbReference type="SMART" id="SM00325">
    <property type="entry name" value="RhoGEF"/>
    <property type="match status" value="1"/>
</dbReference>
<evidence type="ECO:0000313" key="16">
    <source>
        <dbReference type="EMBL" id="MXQ88559.1"/>
    </source>
</evidence>
<dbReference type="InterPro" id="IPR055251">
    <property type="entry name" value="SOS1_NGEF_PH"/>
</dbReference>
<dbReference type="PROSITE" id="PS50003">
    <property type="entry name" value="PH_DOMAIN"/>
    <property type="match status" value="1"/>
</dbReference>
<dbReference type="SMART" id="SM00147">
    <property type="entry name" value="RasGEF"/>
    <property type="match status" value="1"/>
</dbReference>